<dbReference type="RefSeq" id="WP_184815589.1">
    <property type="nucleotide sequence ID" value="NZ_JACHJQ010000010.1"/>
</dbReference>
<dbReference type="SUPFAM" id="SSF56059">
    <property type="entry name" value="Glutathione synthetase ATP-binding domain-like"/>
    <property type="match status" value="1"/>
</dbReference>
<keyword evidence="2" id="KW-1185">Reference proteome</keyword>
<dbReference type="EMBL" id="JACHJQ010000010">
    <property type="protein sequence ID" value="MBB4911574.1"/>
    <property type="molecule type" value="Genomic_DNA"/>
</dbReference>
<organism evidence="1 2">
    <name type="scientific">Actinophytocola algeriensis</name>
    <dbReference type="NCBI Taxonomy" id="1768010"/>
    <lineage>
        <taxon>Bacteria</taxon>
        <taxon>Bacillati</taxon>
        <taxon>Actinomycetota</taxon>
        <taxon>Actinomycetes</taxon>
        <taxon>Pseudonocardiales</taxon>
        <taxon>Pseudonocardiaceae</taxon>
    </lineage>
</organism>
<evidence type="ECO:0000313" key="1">
    <source>
        <dbReference type="EMBL" id="MBB4911574.1"/>
    </source>
</evidence>
<reference evidence="1 2" key="1">
    <citation type="submission" date="2020-08" db="EMBL/GenBank/DDBJ databases">
        <title>Genomic Encyclopedia of Type Strains, Phase III (KMG-III): the genomes of soil and plant-associated and newly described type strains.</title>
        <authorList>
            <person name="Whitman W."/>
        </authorList>
    </citation>
    <scope>NUCLEOTIDE SEQUENCE [LARGE SCALE GENOMIC DNA]</scope>
    <source>
        <strain evidence="1 2">CECT 8960</strain>
    </source>
</reference>
<accession>A0A7W7QDJ9</accession>
<evidence type="ECO:0000313" key="2">
    <source>
        <dbReference type="Proteomes" id="UP000520767"/>
    </source>
</evidence>
<dbReference type="AlphaFoldDB" id="A0A7W7QDJ9"/>
<proteinExistence type="predicted"/>
<dbReference type="Proteomes" id="UP000520767">
    <property type="component" value="Unassembled WGS sequence"/>
</dbReference>
<evidence type="ECO:0008006" key="3">
    <source>
        <dbReference type="Google" id="ProtNLM"/>
    </source>
</evidence>
<name>A0A7W7QDJ9_9PSEU</name>
<protein>
    <recommendedName>
        <fullName evidence="3">Circularly permuted ATP-grasp superfamily protein</fullName>
    </recommendedName>
</protein>
<comment type="caution">
    <text evidence="1">The sequence shown here is derived from an EMBL/GenBank/DDBJ whole genome shotgun (WGS) entry which is preliminary data.</text>
</comment>
<sequence>MRLNAALIDHLVAHQSAAVPVLRELRAELRSTVGGLHPPAEPMEVPFLVESDDHEHMRRGADVLVTGLAALPEMVFGDLETAIRELRVPQAIAPFLKEDIPLGVRLARSDFLRGPDGWRLCEINVTGAAGGLAVGDYDDVVRRYPLVADFLTEHRLASVSPISVLAGAVTERCAGLAIDDRPAVAVMDWQGVGAEQETEQRRIADLYQAHGFDAMLCHHREVRYRAGRLWLGRRPIQVVHRAFLLEDLPTDPASAMPVLEAAADGSIVLISTFRDEWLAGKAAFALLHEAVRRGLLDRDTSAAVGSLVPPTWLLAGEGAGQRGPWLSLPELRGRSPGELVLKPANGSGGAGVVLGVSTPEPAFWSSAEQAAREDRTHVVQDLIMPDPVPFPSLDGGRLVVSPWQPLVGMFQVDGEDAGMWVRMRPGVAPGMIGRRFHAPWSGGWAPVVPQC</sequence>
<gene>
    <name evidence="1" type="ORF">FHR82_007844</name>
</gene>